<feature type="compositionally biased region" description="Polar residues" evidence="2">
    <location>
        <begin position="578"/>
        <end position="589"/>
    </location>
</feature>
<sequence>MDFAFATVAFNGGTSQDHSSHNSSTNSSEQPTRSSENAADVMERREPRRVASSVYSRSFNHETASTYWSAEGPPAINQRLTQRQQSAAELTSPRVAPRMINPATHPAPGGDFREEQAQIDDMIQSLAHDDDHEGDVNAFLQEHHDHEHDQSADLHSPMISTPETATQGRRDFSDRSLKSLVSAKATLELLENIVRVTWNGNLQEKLCEVALAIHKDLRGCFHKNPVTYETATRVTHLVTEINKIIESWRVQMRALEHAIGLIDVKRDTPNFMELHKDLHGTEIKKFRLMLSPIPTQMGAEYNLKIASLTYKLFVDEVRAPFQQAMDGNRNPSPAEKIITSYFNQLERQFIEARETAERLQSSTLACWEQWTEMSQEIARQAALMQSNSPAAVALRAKGAVSRVFHQGMHRSQTKKTSHTPRSASGRVQISQPLARIEPRPGAVRDTVVIIPVHPLDACRELDAAELRRIRQKIASDPSTPRTPRERTHELAETSNHPSPASPRVQDDLSTKLTRSTHNQPEYGHPAYSRCDDGEMEYDDPFVHFDEVADRQAAHETLEYYHHQPDAPSLSDQFTYHSNPFTRSRTSSFSDESRENPYVENDDRNKNPNAKFFANFSQFAADHQSRIAAADEDKNLHDDGFRSRHHHHRRRASSQPARPLIEGAPYFDILTAFYKMDPEKPDAELDPELNEVWHRAMALRRLEGGPPAERYGFFKPTPAMRAVQKNYERKAERDIQEHEKARRDMEALRHEENVLKKEIDDIHRLRAQKEQMLRGFGGGGGGGGAAAVTEQVHEKVALRKSASVAGSSGTSGHTKLLRKSVSVSGHSGPSRGVSRQSDNNAFVGAAGGGGVYGQSQPYSSEHVRSEQYQQQQLLLQPQQAPLERFSGVFRDSEGLLVEGNMRDGYRYVESYGTGEESLFNHYARLDSIGYHDDEHDQNGNDGYGNEYAYGGNEGGGYGYRESLDPLFQPRTFQDFDDSDLFVDSDPEMYGSDEEEPWRRI</sequence>
<evidence type="ECO:0000256" key="2">
    <source>
        <dbReference type="SAM" id="MobiDB-lite"/>
    </source>
</evidence>
<evidence type="ECO:0000313" key="4">
    <source>
        <dbReference type="Proteomes" id="UP000325902"/>
    </source>
</evidence>
<dbReference type="OrthoDB" id="10475324at2759"/>
<feature type="compositionally biased region" description="Basic and acidic residues" evidence="2">
    <location>
        <begin position="482"/>
        <end position="491"/>
    </location>
</feature>
<feature type="region of interest" description="Disordered" evidence="2">
    <location>
        <begin position="10"/>
        <end position="54"/>
    </location>
</feature>
<proteinExistence type="predicted"/>
<evidence type="ECO:0000256" key="1">
    <source>
        <dbReference type="SAM" id="Coils"/>
    </source>
</evidence>
<feature type="compositionally biased region" description="Polar residues" evidence="2">
    <location>
        <begin position="820"/>
        <end position="839"/>
    </location>
</feature>
<reference evidence="3 4" key="1">
    <citation type="journal article" date="2019" name="Sci. Rep.">
        <title>A multi-omics analysis of the grapevine pathogen Lasiodiplodia theobromae reveals that temperature affects the expression of virulence- and pathogenicity-related genes.</title>
        <authorList>
            <person name="Felix C."/>
            <person name="Meneses R."/>
            <person name="Goncalves M.F.M."/>
            <person name="Tilleman L."/>
            <person name="Duarte A.S."/>
            <person name="Jorrin-Novo J.V."/>
            <person name="Van de Peer Y."/>
            <person name="Deforce D."/>
            <person name="Van Nieuwerburgh F."/>
            <person name="Esteves A.C."/>
            <person name="Alves A."/>
        </authorList>
    </citation>
    <scope>NUCLEOTIDE SEQUENCE [LARGE SCALE GENOMIC DNA]</scope>
    <source>
        <strain evidence="3 4">LA-SOL3</strain>
    </source>
</reference>
<dbReference type="EMBL" id="VCHE01000076">
    <property type="protein sequence ID" value="KAB2572549.1"/>
    <property type="molecule type" value="Genomic_DNA"/>
</dbReference>
<feature type="compositionally biased region" description="Basic residues" evidence="2">
    <location>
        <begin position="642"/>
        <end position="651"/>
    </location>
</feature>
<feature type="region of interest" description="Disordered" evidence="2">
    <location>
        <begin position="578"/>
        <end position="606"/>
    </location>
</feature>
<feature type="region of interest" description="Disordered" evidence="2">
    <location>
        <begin position="404"/>
        <end position="426"/>
    </location>
</feature>
<dbReference type="Proteomes" id="UP000325902">
    <property type="component" value="Unassembled WGS sequence"/>
</dbReference>
<keyword evidence="1" id="KW-0175">Coiled coil</keyword>
<feature type="region of interest" description="Disordered" evidence="2">
    <location>
        <begin position="635"/>
        <end position="655"/>
    </location>
</feature>
<feature type="region of interest" description="Disordered" evidence="2">
    <location>
        <begin position="802"/>
        <end position="839"/>
    </location>
</feature>
<comment type="caution">
    <text evidence="3">The sequence shown here is derived from an EMBL/GenBank/DDBJ whole genome shotgun (WGS) entry which is preliminary data.</text>
</comment>
<accession>A0A5N5D4D6</accession>
<feature type="coiled-coil region" evidence="1">
    <location>
        <begin position="723"/>
        <end position="767"/>
    </location>
</feature>
<gene>
    <name evidence="3" type="ORF">DBV05_g8814</name>
</gene>
<organism evidence="3 4">
    <name type="scientific">Lasiodiplodia theobromae</name>
    <dbReference type="NCBI Taxonomy" id="45133"/>
    <lineage>
        <taxon>Eukaryota</taxon>
        <taxon>Fungi</taxon>
        <taxon>Dikarya</taxon>
        <taxon>Ascomycota</taxon>
        <taxon>Pezizomycotina</taxon>
        <taxon>Dothideomycetes</taxon>
        <taxon>Dothideomycetes incertae sedis</taxon>
        <taxon>Botryosphaeriales</taxon>
        <taxon>Botryosphaeriaceae</taxon>
        <taxon>Lasiodiplodia</taxon>
    </lineage>
</organism>
<feature type="region of interest" description="Disordered" evidence="2">
    <location>
        <begin position="977"/>
        <end position="999"/>
    </location>
</feature>
<feature type="region of interest" description="Disordered" evidence="2">
    <location>
        <begin position="471"/>
        <end position="507"/>
    </location>
</feature>
<keyword evidence="4" id="KW-1185">Reference proteome</keyword>
<dbReference type="AlphaFoldDB" id="A0A5N5D4D6"/>
<name>A0A5N5D4D6_9PEZI</name>
<feature type="compositionally biased region" description="Basic and acidic residues" evidence="2">
    <location>
        <begin position="590"/>
        <end position="605"/>
    </location>
</feature>
<feature type="compositionally biased region" description="Low complexity" evidence="2">
    <location>
        <begin position="802"/>
        <end position="811"/>
    </location>
</feature>
<feature type="compositionally biased region" description="Basic residues" evidence="2">
    <location>
        <begin position="407"/>
        <end position="418"/>
    </location>
</feature>
<feature type="compositionally biased region" description="Low complexity" evidence="2">
    <location>
        <begin position="14"/>
        <end position="28"/>
    </location>
</feature>
<protein>
    <submittedName>
        <fullName evidence="3">Uncharacterized protein</fullName>
    </submittedName>
</protein>
<evidence type="ECO:0000313" key="3">
    <source>
        <dbReference type="EMBL" id="KAB2572549.1"/>
    </source>
</evidence>